<comment type="caution">
    <text evidence="1">The sequence shown here is derived from an EMBL/GenBank/DDBJ whole genome shotgun (WGS) entry which is preliminary data.</text>
</comment>
<proteinExistence type="predicted"/>
<dbReference type="eggNOG" id="ENOG502ZFUJ">
    <property type="taxonomic scope" value="Bacteria"/>
</dbReference>
<dbReference type="HOGENOM" id="CLU_059540_0_0_10"/>
<evidence type="ECO:0008006" key="3">
    <source>
        <dbReference type="Google" id="ProtNLM"/>
    </source>
</evidence>
<dbReference type="RefSeq" id="WP_009136010.1">
    <property type="nucleotide sequence ID" value="NZ_JH594596.1"/>
</dbReference>
<dbReference type="PATRIC" id="fig|742817.3.peg.919"/>
<evidence type="ECO:0000313" key="2">
    <source>
        <dbReference type="Proteomes" id="UP000004892"/>
    </source>
</evidence>
<dbReference type="Proteomes" id="UP000004892">
    <property type="component" value="Unassembled WGS sequence"/>
</dbReference>
<dbReference type="GeneID" id="98068463"/>
<organism evidence="1 2">
    <name type="scientific">Odoribacter laneus YIT 12061</name>
    <dbReference type="NCBI Taxonomy" id="742817"/>
    <lineage>
        <taxon>Bacteria</taxon>
        <taxon>Pseudomonadati</taxon>
        <taxon>Bacteroidota</taxon>
        <taxon>Bacteroidia</taxon>
        <taxon>Bacteroidales</taxon>
        <taxon>Odoribacteraceae</taxon>
        <taxon>Odoribacter</taxon>
    </lineage>
</organism>
<reference evidence="1 2" key="1">
    <citation type="submission" date="2012-01" db="EMBL/GenBank/DDBJ databases">
        <title>The Genome Sequence of Odoribacter laneus YIT 12061.</title>
        <authorList>
            <consortium name="The Broad Institute Genome Sequencing Platform"/>
            <person name="Earl A."/>
            <person name="Ward D."/>
            <person name="Feldgarden M."/>
            <person name="Gevers D."/>
            <person name="Morotomi M."/>
            <person name="Young S.K."/>
            <person name="Zeng Q."/>
            <person name="Gargeya S."/>
            <person name="Fitzgerald M."/>
            <person name="Haas B."/>
            <person name="Abouelleil A."/>
            <person name="Alvarado L."/>
            <person name="Arachchi H.M."/>
            <person name="Berlin A."/>
            <person name="Chapman S.B."/>
            <person name="Gearin G."/>
            <person name="Goldberg J."/>
            <person name="Griggs A."/>
            <person name="Gujja S."/>
            <person name="Hansen M."/>
            <person name="Heiman D."/>
            <person name="Howarth C."/>
            <person name="Larimer J."/>
            <person name="Lui A."/>
            <person name="MacDonald P.J.P."/>
            <person name="McCowen C."/>
            <person name="Montmayeur A."/>
            <person name="Murphy C."/>
            <person name="Neiman D."/>
            <person name="Pearson M."/>
            <person name="Priest M."/>
            <person name="Roberts A."/>
            <person name="Saif S."/>
            <person name="Shea T."/>
            <person name="Sisk P."/>
            <person name="Stolte C."/>
            <person name="Sykes S."/>
            <person name="Wortman J."/>
            <person name="Nusbaum C."/>
            <person name="Birren B."/>
        </authorList>
    </citation>
    <scope>NUCLEOTIDE SEQUENCE [LARGE SCALE GENOMIC DNA]</scope>
    <source>
        <strain evidence="1 2">YIT 12061</strain>
    </source>
</reference>
<sequence length="390" mass="44540">MGKLYYFNPDTEMAIANGSPYYTPPANIVRMADELAYLPAYFSEQGDGIWMKQRPSPDFLASRLKIFNLSPSIFTDQETISPDLKQEPWGWSPRMASLLQTDRWKPEDKEHYSRKVALDCLIHLRHVLPFVEASVFPTVCASLEEITAVLREQKDYLVKAPWSSSGKGLLKIRGGEVNAKSREWIGGILDRQGYIMLEEFLDKECDFAMEFYAEKGKVRFLGLSLFYSGKKGEYKGNYIGGQEKIEQKLLSYLDESSFAMLKRQLESVLETHIGPVYEGYFGVDMMIYRQGEGVYKIHPCVEINLRYTMGILALFLSQRYVLKNTEGVFMLSYLPAEKAAWRRQFQLARDFPLCLESGKIKSGYIALTPVDPDTKFIADIQLTAPAASKF</sequence>
<name>H1DF26_9BACT</name>
<protein>
    <recommendedName>
        <fullName evidence="3">ATP-grasp domain-containing protein</fullName>
    </recommendedName>
</protein>
<accession>H1DF26</accession>
<dbReference type="AlphaFoldDB" id="H1DF26"/>
<gene>
    <name evidence="1" type="ORF">HMPREF9449_00862</name>
</gene>
<dbReference type="STRING" id="742817.HMPREF9449_00862"/>
<keyword evidence="2" id="KW-1185">Reference proteome</keyword>
<dbReference type="SUPFAM" id="SSF56059">
    <property type="entry name" value="Glutathione synthetase ATP-binding domain-like"/>
    <property type="match status" value="1"/>
</dbReference>
<dbReference type="EMBL" id="ADMC01000014">
    <property type="protein sequence ID" value="EHP49344.1"/>
    <property type="molecule type" value="Genomic_DNA"/>
</dbReference>
<evidence type="ECO:0000313" key="1">
    <source>
        <dbReference type="EMBL" id="EHP49344.1"/>
    </source>
</evidence>